<accession>A0A6B0VR04</accession>
<comment type="caution">
    <text evidence="2">The sequence shown here is derived from an EMBL/GenBank/DDBJ whole genome shotgun (WGS) entry which is preliminary data.</text>
</comment>
<reference evidence="2 3" key="1">
    <citation type="submission" date="2020-01" db="EMBL/GenBank/DDBJ databases">
        <title>Natronorubrum sp. JWXQ-INN 674 isolated from Inner Mongolia Autonomous Region of China.</title>
        <authorList>
            <person name="Xue Q."/>
        </authorList>
    </citation>
    <scope>NUCLEOTIDE SEQUENCE [LARGE SCALE GENOMIC DNA]</scope>
    <source>
        <strain evidence="2 3">JWXQ-INN-674</strain>
    </source>
</reference>
<evidence type="ECO:0000313" key="2">
    <source>
        <dbReference type="EMBL" id="MXV64070.1"/>
    </source>
</evidence>
<dbReference type="OrthoDB" id="162765at2157"/>
<evidence type="ECO:0000256" key="1">
    <source>
        <dbReference type="SAM" id="MobiDB-lite"/>
    </source>
</evidence>
<keyword evidence="3" id="KW-1185">Reference proteome</keyword>
<sequence>MGYLNWQCRLYGHDWRHPWNHEVVVTGEREPVYPLRCPRCESVRLLDRDGVRWRSDDENGPSVDDRALEIDPERRR</sequence>
<dbReference type="EMBL" id="WUYX01000069">
    <property type="protein sequence ID" value="MXV64070.1"/>
    <property type="molecule type" value="Genomic_DNA"/>
</dbReference>
<dbReference type="Proteomes" id="UP000434101">
    <property type="component" value="Unassembled WGS sequence"/>
</dbReference>
<evidence type="ECO:0000313" key="3">
    <source>
        <dbReference type="Proteomes" id="UP000434101"/>
    </source>
</evidence>
<protein>
    <submittedName>
        <fullName evidence="2">Uncharacterized protein</fullName>
    </submittedName>
</protein>
<proteinExistence type="predicted"/>
<organism evidence="2 3">
    <name type="scientific">Natronorubrum halalkaliphilum</name>
    <dbReference type="NCBI Taxonomy" id="2691917"/>
    <lineage>
        <taxon>Archaea</taxon>
        <taxon>Methanobacteriati</taxon>
        <taxon>Methanobacteriota</taxon>
        <taxon>Stenosarchaea group</taxon>
        <taxon>Halobacteria</taxon>
        <taxon>Halobacteriales</taxon>
        <taxon>Natrialbaceae</taxon>
        <taxon>Natronorubrum</taxon>
    </lineage>
</organism>
<dbReference type="RefSeq" id="WP_160067026.1">
    <property type="nucleotide sequence ID" value="NZ_WUYX01000069.1"/>
</dbReference>
<gene>
    <name evidence="2" type="ORF">GS429_18770</name>
</gene>
<dbReference type="AlphaFoldDB" id="A0A6B0VR04"/>
<feature type="region of interest" description="Disordered" evidence="1">
    <location>
        <begin position="55"/>
        <end position="76"/>
    </location>
</feature>
<name>A0A6B0VR04_9EURY</name>